<keyword evidence="2" id="KW-1185">Reference proteome</keyword>
<evidence type="ECO:0000313" key="1">
    <source>
        <dbReference type="EMBL" id="WPL16160.1"/>
    </source>
</evidence>
<proteinExistence type="predicted"/>
<name>A0ABZ0S527_9GAMM</name>
<sequence length="47" mass="5442">MDQYIAEHRQATGFDLRYNDNIKPSDAARAAKCRDCRPCWPAVMSRI</sequence>
<reference evidence="1 2" key="1">
    <citation type="journal article" date="2023" name="Microorganisms">
        <title>Thiorhodovibrio frisius and Trv. litoralis spp. nov., Two Novel Members from a Clade of Fastidious Purple Sulfur Bacteria That Exhibit Unique Red-Shifted Light-Harvesting Capabilities.</title>
        <authorList>
            <person name="Methner A."/>
            <person name="Kuzyk S.B."/>
            <person name="Petersen J."/>
            <person name="Bauer S."/>
            <person name="Brinkmann H."/>
            <person name="Sichau K."/>
            <person name="Wanner G."/>
            <person name="Wolf J."/>
            <person name="Neumann-Schaal M."/>
            <person name="Henke P."/>
            <person name="Tank M."/>
            <person name="Sproer C."/>
            <person name="Bunk B."/>
            <person name="Overmann J."/>
        </authorList>
    </citation>
    <scope>NUCLEOTIDE SEQUENCE [LARGE SCALE GENOMIC DNA]</scope>
    <source>
        <strain evidence="1 2">DSM 6702</strain>
    </source>
</reference>
<protein>
    <submittedName>
        <fullName evidence="1">Uncharacterized protein</fullName>
    </submittedName>
</protein>
<organism evidence="1 2">
    <name type="scientific">Thiorhodovibrio winogradskyi</name>
    <dbReference type="NCBI Taxonomy" id="77007"/>
    <lineage>
        <taxon>Bacteria</taxon>
        <taxon>Pseudomonadati</taxon>
        <taxon>Pseudomonadota</taxon>
        <taxon>Gammaproteobacteria</taxon>
        <taxon>Chromatiales</taxon>
        <taxon>Chromatiaceae</taxon>
        <taxon>Thiorhodovibrio</taxon>
    </lineage>
</organism>
<evidence type="ECO:0000313" key="2">
    <source>
        <dbReference type="Proteomes" id="UP001432180"/>
    </source>
</evidence>
<gene>
    <name evidence="1" type="ORF">Thiowin_01111</name>
</gene>
<dbReference type="Proteomes" id="UP001432180">
    <property type="component" value="Chromosome"/>
</dbReference>
<accession>A0ABZ0S527</accession>
<dbReference type="EMBL" id="CP121472">
    <property type="protein sequence ID" value="WPL16160.1"/>
    <property type="molecule type" value="Genomic_DNA"/>
</dbReference>